<dbReference type="InterPro" id="IPR008977">
    <property type="entry name" value="PHM/PNGase_F_dom_sf"/>
</dbReference>
<evidence type="ECO:0000256" key="1">
    <source>
        <dbReference type="ARBA" id="ARBA00023157"/>
    </source>
</evidence>
<accession>A0A2L0EPQ6</accession>
<dbReference type="AlphaFoldDB" id="A0A2L0EPQ6"/>
<feature type="signal peptide" evidence="3">
    <location>
        <begin position="1"/>
        <end position="17"/>
    </location>
</feature>
<dbReference type="RefSeq" id="WP_104979372.1">
    <property type="nucleotide sequence ID" value="NZ_CP012673.1"/>
</dbReference>
<evidence type="ECO:0000313" key="5">
    <source>
        <dbReference type="EMBL" id="AUX41291.1"/>
    </source>
</evidence>
<dbReference type="Pfam" id="PF03712">
    <property type="entry name" value="Cu2_monoox_C"/>
    <property type="match status" value="1"/>
</dbReference>
<dbReference type="OrthoDB" id="5490265at2"/>
<evidence type="ECO:0000313" key="6">
    <source>
        <dbReference type="Proteomes" id="UP000238348"/>
    </source>
</evidence>
<dbReference type="SUPFAM" id="SSF49742">
    <property type="entry name" value="PHM/PNGase F"/>
    <property type="match status" value="1"/>
</dbReference>
<gene>
    <name evidence="5" type="ORF">SOCE26_027010</name>
</gene>
<reference evidence="5 6" key="1">
    <citation type="submission" date="2015-09" db="EMBL/GenBank/DDBJ databases">
        <title>Sorangium comparison.</title>
        <authorList>
            <person name="Zaburannyi N."/>
            <person name="Bunk B."/>
            <person name="Overmann J."/>
            <person name="Mueller R."/>
        </authorList>
    </citation>
    <scope>NUCLEOTIDE SEQUENCE [LARGE SCALE GENOMIC DNA]</scope>
    <source>
        <strain evidence="5 6">So ce26</strain>
    </source>
</reference>
<keyword evidence="3" id="KW-0732">Signal</keyword>
<evidence type="ECO:0000259" key="4">
    <source>
        <dbReference type="Pfam" id="PF03712"/>
    </source>
</evidence>
<evidence type="ECO:0000256" key="3">
    <source>
        <dbReference type="SAM" id="SignalP"/>
    </source>
</evidence>
<feature type="domain" description="Copper type II ascorbate-dependent monooxygenase C-terminal" evidence="4">
    <location>
        <begin position="210"/>
        <end position="311"/>
    </location>
</feature>
<dbReference type="PROSITE" id="PS51257">
    <property type="entry name" value="PROKAR_LIPOPROTEIN"/>
    <property type="match status" value="1"/>
</dbReference>
<feature type="chain" id="PRO_5014953675" description="Copper type II ascorbate-dependent monooxygenase C-terminal domain-containing protein" evidence="3">
    <location>
        <begin position="18"/>
        <end position="418"/>
    </location>
</feature>
<dbReference type="Gene3D" id="2.60.120.230">
    <property type="match status" value="1"/>
</dbReference>
<dbReference type="Proteomes" id="UP000238348">
    <property type="component" value="Chromosome"/>
</dbReference>
<keyword evidence="1" id="KW-1015">Disulfide bond</keyword>
<sequence length="418" mass="44266">MRTSIVLIALLGAQALAGCSSGGTGDPSPDSDLLEPPPPGAGVQYRMVSTVAPGQEIERCKLFVAPPEGLYVQRDEVRFSSGSHHVILYKTAYREIPAETREGIAVDATEVHDCNRGATAAWEITGVIAGSQSYEGESFLGELPDGVALRVEPGTVLVMNTHYLNATPEPLEADARVNLHTILPEQVEQEAGMLFHYNPFIRVPAQGEASSRMRCPIAEDISLVRVQSHMHRRGVGFAAHHVRAGGGMDEIYTNEAWEQVPVKVFDTPLEVKAGEALDFRCDYVNTEPRDVAQGLTTRDEMCMLIGPYFPRRPGVDTCSYERGVPAETWFGSGAATCAEALACTAAAASNADVYGCVVDSCPGAAEQLTGVLRCQITAGYGACEDACTEGAGPLDACDVCMADACAAESAACAAAACD</sequence>
<name>A0A2L0EPQ6_SORCE</name>
<evidence type="ECO:0000256" key="2">
    <source>
        <dbReference type="SAM" id="MobiDB-lite"/>
    </source>
</evidence>
<protein>
    <recommendedName>
        <fullName evidence="4">Copper type II ascorbate-dependent monooxygenase C-terminal domain-containing protein</fullName>
    </recommendedName>
</protein>
<dbReference type="InterPro" id="IPR024548">
    <property type="entry name" value="Cu2_monoox_C"/>
</dbReference>
<feature type="region of interest" description="Disordered" evidence="2">
    <location>
        <begin position="19"/>
        <end position="39"/>
    </location>
</feature>
<organism evidence="5 6">
    <name type="scientific">Sorangium cellulosum</name>
    <name type="common">Polyangium cellulosum</name>
    <dbReference type="NCBI Taxonomy" id="56"/>
    <lineage>
        <taxon>Bacteria</taxon>
        <taxon>Pseudomonadati</taxon>
        <taxon>Myxococcota</taxon>
        <taxon>Polyangia</taxon>
        <taxon>Polyangiales</taxon>
        <taxon>Polyangiaceae</taxon>
        <taxon>Sorangium</taxon>
    </lineage>
</organism>
<dbReference type="InterPro" id="IPR014784">
    <property type="entry name" value="Cu2_ascorb_mOase-like_C"/>
</dbReference>
<dbReference type="EMBL" id="CP012673">
    <property type="protein sequence ID" value="AUX41291.1"/>
    <property type="molecule type" value="Genomic_DNA"/>
</dbReference>
<dbReference type="GO" id="GO:0016715">
    <property type="term" value="F:oxidoreductase activity, acting on paired donors, with incorporation or reduction of molecular oxygen, reduced ascorbate as one donor, and incorporation of one atom of oxygen"/>
    <property type="evidence" value="ECO:0007669"/>
    <property type="project" value="InterPro"/>
</dbReference>
<proteinExistence type="predicted"/>